<dbReference type="SUPFAM" id="SSF55681">
    <property type="entry name" value="Class II aaRS and biotin synthetases"/>
    <property type="match status" value="1"/>
</dbReference>
<dbReference type="NCBIfam" id="NF001756">
    <property type="entry name" value="PRK00484.1"/>
    <property type="match status" value="1"/>
</dbReference>
<dbReference type="Gene3D" id="2.40.50.140">
    <property type="entry name" value="Nucleic acid-binding proteins"/>
    <property type="match status" value="1"/>
</dbReference>
<dbReference type="STRING" id="1801663.A2175_02375"/>
<keyword evidence="7" id="KW-0648">Protein biosynthesis</keyword>
<dbReference type="AlphaFoldDB" id="A0A1G2DZ45"/>
<proteinExistence type="inferred from homology"/>
<evidence type="ECO:0000256" key="7">
    <source>
        <dbReference type="HAMAP-Rule" id="MF_00252"/>
    </source>
</evidence>
<name>A0A1G2DZ45_9BACT</name>
<keyword evidence="7 8" id="KW-0460">Magnesium</keyword>
<dbReference type="GO" id="GO:0005829">
    <property type="term" value="C:cytosol"/>
    <property type="evidence" value="ECO:0007669"/>
    <property type="project" value="TreeGrafter"/>
</dbReference>
<evidence type="ECO:0000256" key="6">
    <source>
        <dbReference type="ARBA" id="ARBA00048573"/>
    </source>
</evidence>
<dbReference type="GO" id="GO:0006430">
    <property type="term" value="P:lysyl-tRNA aminoacylation"/>
    <property type="evidence" value="ECO:0007669"/>
    <property type="project" value="UniProtKB-UniRule"/>
</dbReference>
<evidence type="ECO:0000256" key="8">
    <source>
        <dbReference type="RuleBase" id="RU000336"/>
    </source>
</evidence>
<gene>
    <name evidence="7" type="primary">lysS</name>
    <name evidence="10" type="ORF">A2175_02375</name>
</gene>
<dbReference type="Pfam" id="PF01336">
    <property type="entry name" value="tRNA_anti-codon"/>
    <property type="match status" value="1"/>
</dbReference>
<dbReference type="InterPro" id="IPR044136">
    <property type="entry name" value="Lys-tRNA-ligase_II_N"/>
</dbReference>
<evidence type="ECO:0000313" key="10">
    <source>
        <dbReference type="EMBL" id="OGZ18857.1"/>
    </source>
</evidence>
<sequence>MKINYMATIEELRKIRLKKLEAIKALLINPYPEKTKRTHKIEEALESFSSLAAAKKEVILAGRIKSLRQHGGSTFLDIEDGTGKIQGFFREDRLGEKGYAFFSDNFDIGDFIEIRGVLFKTKKGEKTIEASDFKILAKSLLPLPEKWHGLQDIEERFRKRYLDLLFNPEVKTKFEIRSKIIQTIREFLEKNGFLEVETPILQPLYGGAKAKPFKTHLNALNIDLYLRIAPELYLKRLLVGGLEKVYEIGKCFRNEGVDRFHNPDFTLLEFYWAYADYKDLMKLTEELFTSLIKKLFGKSEIQYEGKKISFKTPFARIEFDQLLKKYAKINLEEINLETLGKEAKKLEVKFEENAGKSEIADEIYKKVCLPNIWEPTFIINHPLGTFPLAKGLESNSSKLANFQLIAGNFELVNAFSELNDPLEQRERFEEQEKFFRKGLEEAQRKDEDFIEALEHGMPPAAGFGMGIDRLVALLTDSHSLREVILFPTMKPKE</sequence>
<dbReference type="InterPro" id="IPR002313">
    <property type="entry name" value="Lys-tRNA-ligase_II"/>
</dbReference>
<organism evidence="10 11">
    <name type="scientific">Candidatus Nealsonbacteria bacterium RBG_13_42_11</name>
    <dbReference type="NCBI Taxonomy" id="1801663"/>
    <lineage>
        <taxon>Bacteria</taxon>
        <taxon>Candidatus Nealsoniibacteriota</taxon>
    </lineage>
</organism>
<dbReference type="PANTHER" id="PTHR42918">
    <property type="entry name" value="LYSYL-TRNA SYNTHETASE"/>
    <property type="match status" value="1"/>
</dbReference>
<dbReference type="PRINTS" id="PR00982">
    <property type="entry name" value="TRNASYNTHLYS"/>
</dbReference>
<keyword evidence="4 7" id="KW-0067">ATP-binding</keyword>
<keyword evidence="3 7" id="KW-0547">Nucleotide-binding</keyword>
<comment type="subunit">
    <text evidence="7">Homodimer.</text>
</comment>
<dbReference type="SUPFAM" id="SSF50249">
    <property type="entry name" value="Nucleic acid-binding proteins"/>
    <property type="match status" value="1"/>
</dbReference>
<dbReference type="Pfam" id="PF00152">
    <property type="entry name" value="tRNA-synt_2"/>
    <property type="match status" value="1"/>
</dbReference>
<dbReference type="NCBIfam" id="TIGR00499">
    <property type="entry name" value="lysS_bact"/>
    <property type="match status" value="1"/>
</dbReference>
<dbReference type="HAMAP" id="MF_00252">
    <property type="entry name" value="Lys_tRNA_synth_class2"/>
    <property type="match status" value="1"/>
</dbReference>
<dbReference type="GO" id="GO:0004824">
    <property type="term" value="F:lysine-tRNA ligase activity"/>
    <property type="evidence" value="ECO:0007669"/>
    <property type="project" value="UniProtKB-UniRule"/>
</dbReference>
<feature type="binding site" evidence="7">
    <location>
        <position position="410"/>
    </location>
    <ligand>
        <name>Mg(2+)</name>
        <dbReference type="ChEBI" id="CHEBI:18420"/>
        <label>1</label>
    </ligand>
</feature>
<dbReference type="InterPro" id="IPR004365">
    <property type="entry name" value="NA-bd_OB_tRNA"/>
</dbReference>
<feature type="domain" description="Aminoacyl-transfer RNA synthetases class-II family profile" evidence="9">
    <location>
        <begin position="174"/>
        <end position="491"/>
    </location>
</feature>
<dbReference type="InterPro" id="IPR012340">
    <property type="entry name" value="NA-bd_OB-fold"/>
</dbReference>
<dbReference type="Gene3D" id="3.30.930.10">
    <property type="entry name" value="Bira Bifunctional Protein, Domain 2"/>
    <property type="match status" value="1"/>
</dbReference>
<dbReference type="InterPro" id="IPR045864">
    <property type="entry name" value="aa-tRNA-synth_II/BPL/LPL"/>
</dbReference>
<dbReference type="Proteomes" id="UP000176755">
    <property type="component" value="Unassembled WGS sequence"/>
</dbReference>
<evidence type="ECO:0000256" key="4">
    <source>
        <dbReference type="ARBA" id="ARBA00022840"/>
    </source>
</evidence>
<comment type="cofactor">
    <cofactor evidence="7 8">
        <name>Mg(2+)</name>
        <dbReference type="ChEBI" id="CHEBI:18420"/>
    </cofactor>
    <text evidence="7 8">Binds 3 Mg(2+) ions per subunit.</text>
</comment>
<dbReference type="CDD" id="cd04322">
    <property type="entry name" value="LysRS_N"/>
    <property type="match status" value="1"/>
</dbReference>
<dbReference type="GO" id="GO:0000049">
    <property type="term" value="F:tRNA binding"/>
    <property type="evidence" value="ECO:0007669"/>
    <property type="project" value="TreeGrafter"/>
</dbReference>
<keyword evidence="5 7" id="KW-0030">Aminoacyl-tRNA synthetase</keyword>
<comment type="subcellular location">
    <subcellularLocation>
        <location evidence="7">Cytoplasm</location>
    </subcellularLocation>
</comment>
<dbReference type="EMBL" id="MHLY01000006">
    <property type="protein sequence ID" value="OGZ18857.1"/>
    <property type="molecule type" value="Genomic_DNA"/>
</dbReference>
<evidence type="ECO:0000313" key="11">
    <source>
        <dbReference type="Proteomes" id="UP000176755"/>
    </source>
</evidence>
<accession>A0A1G2DZ45</accession>
<keyword evidence="1 7" id="KW-0436">Ligase</keyword>
<dbReference type="InterPro" id="IPR004364">
    <property type="entry name" value="Aa-tRNA-synt_II"/>
</dbReference>
<dbReference type="PROSITE" id="PS50862">
    <property type="entry name" value="AA_TRNA_LIGASE_II"/>
    <property type="match status" value="1"/>
</dbReference>
<dbReference type="InterPro" id="IPR006195">
    <property type="entry name" value="aa-tRNA-synth_II"/>
</dbReference>
<protein>
    <recommendedName>
        <fullName evidence="7">Lysine--tRNA ligase</fullName>
        <ecNumber evidence="7">6.1.1.6</ecNumber>
    </recommendedName>
    <alternativeName>
        <fullName evidence="7">Lysyl-tRNA synthetase</fullName>
        <shortName evidence="7">LysRS</shortName>
    </alternativeName>
</protein>
<reference evidence="10 11" key="1">
    <citation type="journal article" date="2016" name="Nat. Commun.">
        <title>Thousands of microbial genomes shed light on interconnected biogeochemical processes in an aquifer system.</title>
        <authorList>
            <person name="Anantharaman K."/>
            <person name="Brown C.T."/>
            <person name="Hug L.A."/>
            <person name="Sharon I."/>
            <person name="Castelle C.J."/>
            <person name="Probst A.J."/>
            <person name="Thomas B.C."/>
            <person name="Singh A."/>
            <person name="Wilkins M.J."/>
            <person name="Karaoz U."/>
            <person name="Brodie E.L."/>
            <person name="Williams K.H."/>
            <person name="Hubbard S.S."/>
            <person name="Banfield J.F."/>
        </authorList>
    </citation>
    <scope>NUCLEOTIDE SEQUENCE [LARGE SCALE GENOMIC DNA]</scope>
</reference>
<evidence type="ECO:0000259" key="9">
    <source>
        <dbReference type="PROSITE" id="PS50862"/>
    </source>
</evidence>
<evidence type="ECO:0000256" key="2">
    <source>
        <dbReference type="ARBA" id="ARBA00022723"/>
    </source>
</evidence>
<dbReference type="GO" id="GO:0005524">
    <property type="term" value="F:ATP binding"/>
    <property type="evidence" value="ECO:0007669"/>
    <property type="project" value="UniProtKB-UniRule"/>
</dbReference>
<evidence type="ECO:0000256" key="3">
    <source>
        <dbReference type="ARBA" id="ARBA00022741"/>
    </source>
</evidence>
<comment type="caution">
    <text evidence="10">The sequence shown here is derived from an EMBL/GenBank/DDBJ whole genome shotgun (WGS) entry which is preliminary data.</text>
</comment>
<comment type="similarity">
    <text evidence="7">Belongs to the class-II aminoacyl-tRNA synthetase family.</text>
</comment>
<keyword evidence="2 7" id="KW-0479">Metal-binding</keyword>
<evidence type="ECO:0000256" key="1">
    <source>
        <dbReference type="ARBA" id="ARBA00022598"/>
    </source>
</evidence>
<dbReference type="GO" id="GO:0000287">
    <property type="term" value="F:magnesium ion binding"/>
    <property type="evidence" value="ECO:0007669"/>
    <property type="project" value="UniProtKB-UniRule"/>
</dbReference>
<comment type="catalytic activity">
    <reaction evidence="6 7 8">
        <text>tRNA(Lys) + L-lysine + ATP = L-lysyl-tRNA(Lys) + AMP + diphosphate</text>
        <dbReference type="Rhea" id="RHEA:20792"/>
        <dbReference type="Rhea" id="RHEA-COMP:9696"/>
        <dbReference type="Rhea" id="RHEA-COMP:9697"/>
        <dbReference type="ChEBI" id="CHEBI:30616"/>
        <dbReference type="ChEBI" id="CHEBI:32551"/>
        <dbReference type="ChEBI" id="CHEBI:33019"/>
        <dbReference type="ChEBI" id="CHEBI:78442"/>
        <dbReference type="ChEBI" id="CHEBI:78529"/>
        <dbReference type="ChEBI" id="CHEBI:456215"/>
        <dbReference type="EC" id="6.1.1.6"/>
    </reaction>
</comment>
<feature type="binding site" evidence="7">
    <location>
        <position position="410"/>
    </location>
    <ligand>
        <name>Mg(2+)</name>
        <dbReference type="ChEBI" id="CHEBI:18420"/>
        <label>2</label>
    </ligand>
</feature>
<comment type="caution">
    <text evidence="7">Lacks conserved residue(s) required for the propagation of feature annotation.</text>
</comment>
<dbReference type="InterPro" id="IPR018149">
    <property type="entry name" value="Lys-tRNA-synth_II_C"/>
</dbReference>
<dbReference type="EC" id="6.1.1.6" evidence="7"/>
<evidence type="ECO:0000256" key="5">
    <source>
        <dbReference type="ARBA" id="ARBA00023146"/>
    </source>
</evidence>
<keyword evidence="7" id="KW-0963">Cytoplasm</keyword>
<dbReference type="PANTHER" id="PTHR42918:SF15">
    <property type="entry name" value="LYSINE--TRNA LIGASE, CHLOROPLASTIC_MITOCHONDRIAL"/>
    <property type="match status" value="1"/>
</dbReference>